<keyword evidence="1" id="KW-0732">Signal</keyword>
<evidence type="ECO:0000256" key="1">
    <source>
        <dbReference type="SAM" id="SignalP"/>
    </source>
</evidence>
<gene>
    <name evidence="2" type="ORF">BDW47DRAFT_97227</name>
</gene>
<dbReference type="EMBL" id="KZ559117">
    <property type="protein sequence ID" value="PLB42460.1"/>
    <property type="molecule type" value="Genomic_DNA"/>
</dbReference>
<dbReference type="OrthoDB" id="4932058at2759"/>
<organism evidence="2 3">
    <name type="scientific">Aspergillus candidus</name>
    <dbReference type="NCBI Taxonomy" id="41067"/>
    <lineage>
        <taxon>Eukaryota</taxon>
        <taxon>Fungi</taxon>
        <taxon>Dikarya</taxon>
        <taxon>Ascomycota</taxon>
        <taxon>Pezizomycotina</taxon>
        <taxon>Eurotiomycetes</taxon>
        <taxon>Eurotiomycetidae</taxon>
        <taxon>Eurotiales</taxon>
        <taxon>Aspergillaceae</taxon>
        <taxon>Aspergillus</taxon>
        <taxon>Aspergillus subgen. Circumdati</taxon>
    </lineage>
</organism>
<dbReference type="RefSeq" id="XP_024676472.1">
    <property type="nucleotide sequence ID" value="XM_024820369.1"/>
</dbReference>
<dbReference type="AlphaFoldDB" id="A0A2I2FPB8"/>
<sequence length="284" mass="30547">MKLTPNLSIPLSTLLLLILLPTPTHTTDCTEAEISQWSTSSCTCHDPNTFTTCPHTCPLGPSSAQCAPNPNTPLQQCHVGCTDANKDCSTCALYFGGMCRCISSQNCFHDASTDPWTLLHDHKLITTSHHTPGILNLHGDNRGWELGQIVFATGTVSSRADGALAMNSVHSRSEEQVHVHVCDRPVSVFRTYLNGIASPAAYAQGLTPMDFDQLGFQKHSVLCRAEKAGSLDVADVIESYLNGLSSAAPCAWYYAGAGLISDQKGYTWGCVTTTGSAEFLFCMN</sequence>
<reference evidence="2 3" key="1">
    <citation type="submission" date="2017-12" db="EMBL/GenBank/DDBJ databases">
        <authorList>
            <consortium name="DOE Joint Genome Institute"/>
            <person name="Haridas S."/>
            <person name="Kjaerbolling I."/>
            <person name="Vesth T.C."/>
            <person name="Frisvad J.C."/>
            <person name="Nybo J.L."/>
            <person name="Theobald S."/>
            <person name="Kuo A."/>
            <person name="Bowyer P."/>
            <person name="Matsuda Y."/>
            <person name="Mondo S."/>
            <person name="Lyhne E.K."/>
            <person name="Kogle M.E."/>
            <person name="Clum A."/>
            <person name="Lipzen A."/>
            <person name="Salamov A."/>
            <person name="Ngan C.Y."/>
            <person name="Daum C."/>
            <person name="Chiniquy J."/>
            <person name="Barry K."/>
            <person name="LaButti K."/>
            <person name="Simmons B.A."/>
            <person name="Magnuson J.K."/>
            <person name="Mortensen U.H."/>
            <person name="Larsen T.O."/>
            <person name="Grigoriev I.V."/>
            <person name="Baker S.E."/>
            <person name="Andersen M.R."/>
            <person name="Nordberg H.P."/>
            <person name="Cantor M.N."/>
            <person name="Hua S.X."/>
        </authorList>
    </citation>
    <scope>NUCLEOTIDE SEQUENCE [LARGE SCALE GENOMIC DNA]</scope>
    <source>
        <strain evidence="2 3">CBS 102.13</strain>
    </source>
</reference>
<accession>A0A2I2FPB8</accession>
<evidence type="ECO:0000313" key="2">
    <source>
        <dbReference type="EMBL" id="PLB42460.1"/>
    </source>
</evidence>
<name>A0A2I2FPB8_ASPCN</name>
<feature type="signal peptide" evidence="1">
    <location>
        <begin position="1"/>
        <end position="26"/>
    </location>
</feature>
<protein>
    <submittedName>
        <fullName evidence="2">Uncharacterized protein</fullName>
    </submittedName>
</protein>
<proteinExistence type="predicted"/>
<feature type="chain" id="PRO_5014168440" evidence="1">
    <location>
        <begin position="27"/>
        <end position="284"/>
    </location>
</feature>
<dbReference type="GeneID" id="36527529"/>
<dbReference type="Proteomes" id="UP000234585">
    <property type="component" value="Unassembled WGS sequence"/>
</dbReference>
<keyword evidence="3" id="KW-1185">Reference proteome</keyword>
<evidence type="ECO:0000313" key="3">
    <source>
        <dbReference type="Proteomes" id="UP000234585"/>
    </source>
</evidence>